<dbReference type="InterPro" id="IPR036691">
    <property type="entry name" value="Endo/exonu/phosph_ase_sf"/>
</dbReference>
<dbReference type="AlphaFoldDB" id="A0AAV0XEM5"/>
<dbReference type="EMBL" id="CARXXK010000004">
    <property type="protein sequence ID" value="CAI6366272.1"/>
    <property type="molecule type" value="Genomic_DNA"/>
</dbReference>
<reference evidence="2 3" key="1">
    <citation type="submission" date="2023-01" db="EMBL/GenBank/DDBJ databases">
        <authorList>
            <person name="Whitehead M."/>
        </authorList>
    </citation>
    <scope>NUCLEOTIDE SEQUENCE [LARGE SCALE GENOMIC DNA]</scope>
</reference>
<dbReference type="Gene3D" id="3.60.10.10">
    <property type="entry name" value="Endonuclease/exonuclease/phosphatase"/>
    <property type="match status" value="1"/>
</dbReference>
<comment type="caution">
    <text evidence="2">The sequence shown here is derived from an EMBL/GenBank/DDBJ whole genome shotgun (WGS) entry which is preliminary data.</text>
</comment>
<dbReference type="GO" id="GO:0003824">
    <property type="term" value="F:catalytic activity"/>
    <property type="evidence" value="ECO:0007669"/>
    <property type="project" value="InterPro"/>
</dbReference>
<name>A0AAV0XEM5_9HEMI</name>
<evidence type="ECO:0000313" key="3">
    <source>
        <dbReference type="Proteomes" id="UP001160148"/>
    </source>
</evidence>
<organism evidence="2 3">
    <name type="scientific">Macrosiphum euphorbiae</name>
    <name type="common">potato aphid</name>
    <dbReference type="NCBI Taxonomy" id="13131"/>
    <lineage>
        <taxon>Eukaryota</taxon>
        <taxon>Metazoa</taxon>
        <taxon>Ecdysozoa</taxon>
        <taxon>Arthropoda</taxon>
        <taxon>Hexapoda</taxon>
        <taxon>Insecta</taxon>
        <taxon>Pterygota</taxon>
        <taxon>Neoptera</taxon>
        <taxon>Paraneoptera</taxon>
        <taxon>Hemiptera</taxon>
        <taxon>Sternorrhyncha</taxon>
        <taxon>Aphidomorpha</taxon>
        <taxon>Aphidoidea</taxon>
        <taxon>Aphididae</taxon>
        <taxon>Macrosiphini</taxon>
        <taxon>Macrosiphum</taxon>
    </lineage>
</organism>
<gene>
    <name evidence="2" type="ORF">MEUPH1_LOCUS20874</name>
</gene>
<dbReference type="Pfam" id="PF14529">
    <property type="entry name" value="Exo_endo_phos_2"/>
    <property type="match status" value="1"/>
</dbReference>
<dbReference type="Proteomes" id="UP001160148">
    <property type="component" value="Unassembled WGS sequence"/>
</dbReference>
<feature type="domain" description="Endonuclease/exonuclease/phosphatase" evidence="1">
    <location>
        <begin position="95"/>
        <end position="206"/>
    </location>
</feature>
<keyword evidence="3" id="KW-1185">Reference proteome</keyword>
<dbReference type="InterPro" id="IPR005135">
    <property type="entry name" value="Endo/exonuclease/phosphatase"/>
</dbReference>
<sequence length="224" mass="24950">MQKNGIKNKIDELKILLNKEKIDIALISETKLKPTIILKITNYFIYRSDNTLRPGTAANGGTAVIIHRRIVHRQVHQKTSLNSTSVEISLGSDSIQISAVYKRPQSPLAVSDLNLLTSSCDWFIIAGDLNAKHPSWNSNSVNPAGRVLYRHAQNSDYVVTAPSSPTHFPNNPVHRPDILDVALHKLPLHLVEVFNLNELSSDHNPILLVISDPPCDRRTATYKS</sequence>
<proteinExistence type="predicted"/>
<dbReference type="SUPFAM" id="SSF56219">
    <property type="entry name" value="DNase I-like"/>
    <property type="match status" value="1"/>
</dbReference>
<evidence type="ECO:0000259" key="1">
    <source>
        <dbReference type="Pfam" id="PF14529"/>
    </source>
</evidence>
<dbReference type="PANTHER" id="PTHR33273">
    <property type="entry name" value="DOMAIN-CONTAINING PROTEIN, PUTATIVE-RELATED"/>
    <property type="match status" value="1"/>
</dbReference>
<accession>A0AAV0XEM5</accession>
<dbReference type="PANTHER" id="PTHR33273:SF2">
    <property type="entry name" value="ENDONUCLEASE_EXONUCLEASE_PHOSPHATASE DOMAIN-CONTAINING PROTEIN"/>
    <property type="match status" value="1"/>
</dbReference>
<evidence type="ECO:0000313" key="2">
    <source>
        <dbReference type="EMBL" id="CAI6366272.1"/>
    </source>
</evidence>
<protein>
    <recommendedName>
        <fullName evidence="1">Endonuclease/exonuclease/phosphatase domain-containing protein</fullName>
    </recommendedName>
</protein>